<evidence type="ECO:0000256" key="3">
    <source>
        <dbReference type="ARBA" id="ARBA00022989"/>
    </source>
</evidence>
<proteinExistence type="predicted"/>
<dbReference type="SUPFAM" id="SSF103473">
    <property type="entry name" value="MFS general substrate transporter"/>
    <property type="match status" value="1"/>
</dbReference>
<feature type="transmembrane region" description="Helical" evidence="5">
    <location>
        <begin position="116"/>
        <end position="136"/>
    </location>
</feature>
<reference evidence="7" key="1">
    <citation type="submission" date="2022-11" db="EMBL/GenBank/DDBJ databases">
        <authorList>
            <person name="Petersen C."/>
        </authorList>
    </citation>
    <scope>NUCLEOTIDE SEQUENCE</scope>
    <source>
        <strain evidence="7">IBT 30069</strain>
    </source>
</reference>
<dbReference type="PANTHER" id="PTHR23501">
    <property type="entry name" value="MAJOR FACILITATOR SUPERFAMILY"/>
    <property type="match status" value="1"/>
</dbReference>
<dbReference type="Proteomes" id="UP001149165">
    <property type="component" value="Unassembled WGS sequence"/>
</dbReference>
<gene>
    <name evidence="7" type="ORF">N7456_004039</name>
</gene>
<feature type="transmembrane region" description="Helical" evidence="5">
    <location>
        <begin position="58"/>
        <end position="78"/>
    </location>
</feature>
<feature type="transmembrane region" description="Helical" evidence="5">
    <location>
        <begin position="463"/>
        <end position="481"/>
    </location>
</feature>
<comment type="subcellular location">
    <subcellularLocation>
        <location evidence="1">Membrane</location>
        <topology evidence="1">Multi-pass membrane protein</topology>
    </subcellularLocation>
</comment>
<dbReference type="Pfam" id="PF07690">
    <property type="entry name" value="MFS_1"/>
    <property type="match status" value="1"/>
</dbReference>
<dbReference type="AlphaFoldDB" id="A0A9W9FVU0"/>
<evidence type="ECO:0000313" key="7">
    <source>
        <dbReference type="EMBL" id="KAJ5107364.1"/>
    </source>
</evidence>
<organism evidence="7 8">
    <name type="scientific">Penicillium angulare</name>
    <dbReference type="NCBI Taxonomy" id="116970"/>
    <lineage>
        <taxon>Eukaryota</taxon>
        <taxon>Fungi</taxon>
        <taxon>Dikarya</taxon>
        <taxon>Ascomycota</taxon>
        <taxon>Pezizomycotina</taxon>
        <taxon>Eurotiomycetes</taxon>
        <taxon>Eurotiomycetidae</taxon>
        <taxon>Eurotiales</taxon>
        <taxon>Aspergillaceae</taxon>
        <taxon>Penicillium</taxon>
    </lineage>
</organism>
<feature type="transmembrane region" description="Helical" evidence="5">
    <location>
        <begin position="19"/>
        <end position="38"/>
    </location>
</feature>
<name>A0A9W9FVU0_9EURO</name>
<dbReference type="GO" id="GO:0000329">
    <property type="term" value="C:fungal-type vacuole membrane"/>
    <property type="evidence" value="ECO:0007669"/>
    <property type="project" value="TreeGrafter"/>
</dbReference>
<feature type="transmembrane region" description="Helical" evidence="5">
    <location>
        <begin position="284"/>
        <end position="307"/>
    </location>
</feature>
<evidence type="ECO:0000259" key="6">
    <source>
        <dbReference type="PROSITE" id="PS50850"/>
    </source>
</evidence>
<dbReference type="Gene3D" id="1.20.1250.20">
    <property type="entry name" value="MFS general substrate transporter like domains"/>
    <property type="match status" value="1"/>
</dbReference>
<keyword evidence="3 5" id="KW-1133">Transmembrane helix</keyword>
<sequence length="494" mass="52498">MPEAFEHSPLLRQHSDPPVAPAVVAAIVSTWIATFLAAADSTITSTLSATIAHEFNSLALVSWLGSGYLIGLTATQPLSGKLSDIFGRRASFCVASAMFTVGNLICGSSRSKFVLILARVLTGIGGGGCISIATFIASDNIPLHRRGIWQGVGAVVYTTGMGLGAVIGGAVNDAFGWRWAFTGIAPISLLAAIGVATFVPDHPGKKQSLGEMLQRVDFAGSITLVSSLVLLLLGLNHEGPKSEGVLYMVAIPLGLMILGGFLFIEYRWAKEPIIPLSLFRRQTVAASCLTAWFMSMSFYALTFYVPLYLQMLGYSTSETGLRLLPDSIGAGVGSFLVGFVIRVSGQYGVFRYTMTLLLVIAALGFTLISTSTQWILPELYLFSKGFGMGGALTMLILALLHAVPHEKHATATSALYAFRSTGSTLGLSLASAIFNRGINQASVEKGATCIGGEKCYLDALHKAFQFALVLACLGFITALFVRNHSTTHQEEDTD</sequence>
<accession>A0A9W9FVU0</accession>
<dbReference type="InterPro" id="IPR020846">
    <property type="entry name" value="MFS_dom"/>
</dbReference>
<feature type="transmembrane region" description="Helical" evidence="5">
    <location>
        <begin position="382"/>
        <end position="403"/>
    </location>
</feature>
<keyword evidence="8" id="KW-1185">Reference proteome</keyword>
<protein>
    <submittedName>
        <fullName evidence="7">Major facilitator superfamily domain general substrate transporter</fullName>
    </submittedName>
</protein>
<comment type="caution">
    <text evidence="7">The sequence shown here is derived from an EMBL/GenBank/DDBJ whole genome shotgun (WGS) entry which is preliminary data.</text>
</comment>
<dbReference type="Gene3D" id="1.20.1720.10">
    <property type="entry name" value="Multidrug resistance protein D"/>
    <property type="match status" value="1"/>
</dbReference>
<dbReference type="PROSITE" id="PS00216">
    <property type="entry name" value="SUGAR_TRANSPORT_1"/>
    <property type="match status" value="1"/>
</dbReference>
<dbReference type="PANTHER" id="PTHR23501:SF6">
    <property type="entry name" value="MULTIDRUG TRANSPORTER, PUTATIVE (AFU_ORTHOLOGUE AFUA_3G14560)-RELATED"/>
    <property type="match status" value="1"/>
</dbReference>
<dbReference type="EMBL" id="JAPQKH010000003">
    <property type="protein sequence ID" value="KAJ5107364.1"/>
    <property type="molecule type" value="Genomic_DNA"/>
</dbReference>
<feature type="transmembrane region" description="Helical" evidence="5">
    <location>
        <begin position="148"/>
        <end position="171"/>
    </location>
</feature>
<evidence type="ECO:0000313" key="8">
    <source>
        <dbReference type="Proteomes" id="UP001149165"/>
    </source>
</evidence>
<dbReference type="OrthoDB" id="6770063at2759"/>
<feature type="transmembrane region" description="Helical" evidence="5">
    <location>
        <begin position="177"/>
        <end position="200"/>
    </location>
</feature>
<reference evidence="7" key="2">
    <citation type="journal article" date="2023" name="IMA Fungus">
        <title>Comparative genomic study of the Penicillium genus elucidates a diverse pangenome and 15 lateral gene transfer events.</title>
        <authorList>
            <person name="Petersen C."/>
            <person name="Sorensen T."/>
            <person name="Nielsen M.R."/>
            <person name="Sondergaard T.E."/>
            <person name="Sorensen J.L."/>
            <person name="Fitzpatrick D.A."/>
            <person name="Frisvad J.C."/>
            <person name="Nielsen K.L."/>
        </authorList>
    </citation>
    <scope>NUCLEOTIDE SEQUENCE</scope>
    <source>
        <strain evidence="7">IBT 30069</strain>
    </source>
</reference>
<evidence type="ECO:0000256" key="4">
    <source>
        <dbReference type="ARBA" id="ARBA00023136"/>
    </source>
</evidence>
<evidence type="ECO:0000256" key="5">
    <source>
        <dbReference type="SAM" id="Phobius"/>
    </source>
</evidence>
<feature type="domain" description="Major facilitator superfamily (MFS) profile" evidence="6">
    <location>
        <begin position="26"/>
        <end position="486"/>
    </location>
</feature>
<feature type="transmembrane region" description="Helical" evidence="5">
    <location>
        <begin position="90"/>
        <end position="110"/>
    </location>
</feature>
<keyword evidence="2 5" id="KW-0812">Transmembrane</keyword>
<feature type="transmembrane region" description="Helical" evidence="5">
    <location>
        <begin position="415"/>
        <end position="434"/>
    </location>
</feature>
<feature type="transmembrane region" description="Helical" evidence="5">
    <location>
        <begin position="356"/>
        <end position="376"/>
    </location>
</feature>
<evidence type="ECO:0000256" key="2">
    <source>
        <dbReference type="ARBA" id="ARBA00022692"/>
    </source>
</evidence>
<feature type="transmembrane region" description="Helical" evidence="5">
    <location>
        <begin position="245"/>
        <end position="264"/>
    </location>
</feature>
<dbReference type="InterPro" id="IPR011701">
    <property type="entry name" value="MFS"/>
</dbReference>
<dbReference type="InterPro" id="IPR036259">
    <property type="entry name" value="MFS_trans_sf"/>
</dbReference>
<keyword evidence="4 5" id="KW-0472">Membrane</keyword>
<dbReference type="PROSITE" id="PS50850">
    <property type="entry name" value="MFS"/>
    <property type="match status" value="1"/>
</dbReference>
<feature type="transmembrane region" description="Helical" evidence="5">
    <location>
        <begin position="327"/>
        <end position="344"/>
    </location>
</feature>
<evidence type="ECO:0000256" key="1">
    <source>
        <dbReference type="ARBA" id="ARBA00004141"/>
    </source>
</evidence>
<dbReference type="GO" id="GO:0015174">
    <property type="term" value="F:basic amino acid transmembrane transporter activity"/>
    <property type="evidence" value="ECO:0007669"/>
    <property type="project" value="TreeGrafter"/>
</dbReference>
<dbReference type="InterPro" id="IPR005829">
    <property type="entry name" value="Sugar_transporter_CS"/>
</dbReference>